<dbReference type="PANTHER" id="PTHR21089:SF1">
    <property type="entry name" value="BIFUNCTIONAL 3-DEHYDROQUINATE DEHYDRATASE_SHIKIMATE DEHYDROGENASE, CHLOROPLASTIC"/>
    <property type="match status" value="1"/>
</dbReference>
<evidence type="ECO:0000256" key="3">
    <source>
        <dbReference type="ARBA" id="ARBA00022605"/>
    </source>
</evidence>
<dbReference type="Pfam" id="PF08501">
    <property type="entry name" value="Shikimate_dh_N"/>
    <property type="match status" value="1"/>
</dbReference>
<evidence type="ECO:0000259" key="9">
    <source>
        <dbReference type="Pfam" id="PF01488"/>
    </source>
</evidence>
<comment type="pathway">
    <text evidence="1 8">Metabolic intermediate biosynthesis; chorismate biosynthesis; chorismate from D-erythrose 4-phosphate and phosphoenolpyruvate: step 4/7.</text>
</comment>
<dbReference type="GO" id="GO:0004764">
    <property type="term" value="F:shikimate 3-dehydrogenase (NADP+) activity"/>
    <property type="evidence" value="ECO:0007669"/>
    <property type="project" value="UniProtKB-EC"/>
</dbReference>
<gene>
    <name evidence="8" type="primary">aroE</name>
    <name evidence="12" type="ORF">L2W38_05805</name>
</gene>
<dbReference type="InterPro" id="IPR006151">
    <property type="entry name" value="Shikm_DH/Glu-tRNA_Rdtase"/>
</dbReference>
<feature type="binding site" evidence="8">
    <location>
        <begin position="24"/>
        <end position="26"/>
    </location>
    <ligand>
        <name>shikimate</name>
        <dbReference type="ChEBI" id="CHEBI:36208"/>
    </ligand>
</feature>
<evidence type="ECO:0000256" key="6">
    <source>
        <dbReference type="ARBA" id="ARBA00023141"/>
    </source>
</evidence>
<dbReference type="SUPFAM" id="SSF51735">
    <property type="entry name" value="NAD(P)-binding Rossmann-fold domains"/>
    <property type="match status" value="1"/>
</dbReference>
<keyword evidence="13" id="KW-1185">Reference proteome</keyword>
<feature type="binding site" evidence="8">
    <location>
        <position position="264"/>
    </location>
    <ligand>
        <name>shikimate</name>
        <dbReference type="ChEBI" id="CHEBI:36208"/>
    </ligand>
</feature>
<dbReference type="NCBIfam" id="TIGR00507">
    <property type="entry name" value="aroE"/>
    <property type="match status" value="1"/>
</dbReference>
<feature type="domain" description="SDH C-terminal" evidence="11">
    <location>
        <begin position="257"/>
        <end position="288"/>
    </location>
</feature>
<dbReference type="InterPro" id="IPR022893">
    <property type="entry name" value="Shikimate_DH_fam"/>
</dbReference>
<dbReference type="InterPro" id="IPR013708">
    <property type="entry name" value="Shikimate_DH-bd_N"/>
</dbReference>
<evidence type="ECO:0000313" key="13">
    <source>
        <dbReference type="Proteomes" id="UP001200430"/>
    </source>
</evidence>
<feature type="active site" description="Proton acceptor" evidence="8">
    <location>
        <position position="75"/>
    </location>
</feature>
<evidence type="ECO:0000259" key="10">
    <source>
        <dbReference type="Pfam" id="PF08501"/>
    </source>
</evidence>
<protein>
    <recommendedName>
        <fullName evidence="2 8">Shikimate dehydrogenase (NADP(+))</fullName>
        <shortName evidence="8">SDH</shortName>
        <ecNumber evidence="2 8">1.1.1.25</ecNumber>
    </recommendedName>
</protein>
<feature type="binding site" evidence="8">
    <location>
        <position position="257"/>
    </location>
    <ligand>
        <name>NADP(+)</name>
        <dbReference type="ChEBI" id="CHEBI:58349"/>
    </ligand>
</feature>
<keyword evidence="6 8" id="KW-0057">Aromatic amino acid biosynthesis</keyword>
<sequence>MLKEKTFWADTEFFGLLGSPVRKSLSPAMHNSNFKSLGMNAVYTPYEVTAEELPKVVPALGAMRFKGLNVTMPLKQEIIKYLDELDEIASLCNAVNTVYWKDGKLCGSNTDGVGFVHGLKEQGRYDPTGKHCLLFGAGGAARGVAFALCAAGISSITLWGRASGYEKIQKLASDLNSYRVGVCKVQSTEAGDIPNLLKENELIINGTSVGMAPNTDATVFDTSYLESRHMVCDLVYVPHDTKMLREAEARGARTLMGYWMTIWQGAEAFRRWTGGKDPDVEIMTKTMLEHLTRKEG</sequence>
<feature type="binding site" evidence="8">
    <location>
        <position position="96"/>
    </location>
    <ligand>
        <name>shikimate</name>
        <dbReference type="ChEBI" id="CHEBI:36208"/>
    </ligand>
</feature>
<dbReference type="Gene3D" id="3.40.50.10860">
    <property type="entry name" value="Leucine Dehydrogenase, chain A, domain 1"/>
    <property type="match status" value="1"/>
</dbReference>
<reference evidence="12 13" key="1">
    <citation type="submission" date="2022-01" db="EMBL/GenBank/DDBJ databases">
        <title>Dethiosulfovibrio faecalis sp. nov., a novel proteolytic, non-sulfur-reducing bacterium isolated from a marine aquaculture solid waste bioreactor.</title>
        <authorList>
            <person name="Grabowski S."/>
            <person name="Apolinario E."/>
            <person name="Schneider N."/>
            <person name="Marshall C.W."/>
            <person name="Sowers K.R."/>
        </authorList>
    </citation>
    <scope>NUCLEOTIDE SEQUENCE [LARGE SCALE GENOMIC DNA]</scope>
    <source>
        <strain evidence="12 13">DSM 12537</strain>
    </source>
</reference>
<dbReference type="InterPro" id="IPR041121">
    <property type="entry name" value="SDH_C"/>
</dbReference>
<accession>A0ABS9EQ88</accession>
<evidence type="ECO:0000256" key="5">
    <source>
        <dbReference type="ARBA" id="ARBA00023002"/>
    </source>
</evidence>
<feature type="domain" description="Shikimate dehydrogenase substrate binding N-terminal" evidence="10">
    <location>
        <begin position="16"/>
        <end position="98"/>
    </location>
</feature>
<comment type="catalytic activity">
    <reaction evidence="7 8">
        <text>shikimate + NADP(+) = 3-dehydroshikimate + NADPH + H(+)</text>
        <dbReference type="Rhea" id="RHEA:17737"/>
        <dbReference type="ChEBI" id="CHEBI:15378"/>
        <dbReference type="ChEBI" id="CHEBI:16630"/>
        <dbReference type="ChEBI" id="CHEBI:36208"/>
        <dbReference type="ChEBI" id="CHEBI:57783"/>
        <dbReference type="ChEBI" id="CHEBI:58349"/>
        <dbReference type="EC" id="1.1.1.25"/>
    </reaction>
</comment>
<feature type="binding site" evidence="8">
    <location>
        <position position="236"/>
    </location>
    <ligand>
        <name>shikimate</name>
        <dbReference type="ChEBI" id="CHEBI:36208"/>
    </ligand>
</feature>
<dbReference type="Proteomes" id="UP001200430">
    <property type="component" value="Unassembled WGS sequence"/>
</dbReference>
<evidence type="ECO:0000259" key="11">
    <source>
        <dbReference type="Pfam" id="PF18317"/>
    </source>
</evidence>
<dbReference type="Pfam" id="PF18317">
    <property type="entry name" value="SDH_C"/>
    <property type="match status" value="1"/>
</dbReference>
<dbReference type="NCBIfam" id="NF001319">
    <property type="entry name" value="PRK00258.3-3"/>
    <property type="match status" value="1"/>
</dbReference>
<dbReference type="InterPro" id="IPR011342">
    <property type="entry name" value="Shikimate_DH"/>
</dbReference>
<keyword evidence="5 8" id="KW-0560">Oxidoreductase</keyword>
<keyword evidence="3 8" id="KW-0028">Amino-acid biosynthesis</keyword>
<name>A0ABS9EQ88_9BACT</name>
<evidence type="ECO:0000256" key="1">
    <source>
        <dbReference type="ARBA" id="ARBA00004871"/>
    </source>
</evidence>
<evidence type="ECO:0000256" key="8">
    <source>
        <dbReference type="HAMAP-Rule" id="MF_00222"/>
    </source>
</evidence>
<evidence type="ECO:0000256" key="4">
    <source>
        <dbReference type="ARBA" id="ARBA00022857"/>
    </source>
</evidence>
<dbReference type="Pfam" id="PF01488">
    <property type="entry name" value="Shikimate_DH"/>
    <property type="match status" value="1"/>
</dbReference>
<dbReference type="CDD" id="cd01065">
    <property type="entry name" value="NAD_bind_Shikimate_DH"/>
    <property type="match status" value="1"/>
</dbReference>
<proteinExistence type="inferred from homology"/>
<organism evidence="12 13">
    <name type="scientific">Dethiosulfovibrio marinus</name>
    <dbReference type="NCBI Taxonomy" id="133532"/>
    <lineage>
        <taxon>Bacteria</taxon>
        <taxon>Thermotogati</taxon>
        <taxon>Synergistota</taxon>
        <taxon>Synergistia</taxon>
        <taxon>Synergistales</taxon>
        <taxon>Dethiosulfovibrionaceae</taxon>
        <taxon>Dethiosulfovibrio</taxon>
    </lineage>
</organism>
<evidence type="ECO:0000256" key="7">
    <source>
        <dbReference type="ARBA" id="ARBA00049442"/>
    </source>
</evidence>
<dbReference type="EMBL" id="JAKGUD010000004">
    <property type="protein sequence ID" value="MCF4142322.1"/>
    <property type="molecule type" value="Genomic_DNA"/>
</dbReference>
<dbReference type="InterPro" id="IPR046346">
    <property type="entry name" value="Aminoacid_DH-like_N_sf"/>
</dbReference>
<comment type="similarity">
    <text evidence="8">Belongs to the shikimate dehydrogenase family.</text>
</comment>
<feature type="binding site" evidence="8">
    <location>
        <begin position="136"/>
        <end position="140"/>
    </location>
    <ligand>
        <name>NADP(+)</name>
        <dbReference type="ChEBI" id="CHEBI:58349"/>
    </ligand>
</feature>
<comment type="function">
    <text evidence="8">Involved in the biosynthesis of the chorismate, which leads to the biosynthesis of aromatic amino acids. Catalyzes the reversible NADPH linked reduction of 3-dehydroshikimate (DHSA) to yield shikimate (SA).</text>
</comment>
<dbReference type="HAMAP" id="MF_00222">
    <property type="entry name" value="Shikimate_DH_AroE"/>
    <property type="match status" value="1"/>
</dbReference>
<dbReference type="RefSeq" id="WP_236099069.1">
    <property type="nucleotide sequence ID" value="NZ_JAKGUD010000004.1"/>
</dbReference>
<feature type="binding site" evidence="8">
    <location>
        <position position="111"/>
    </location>
    <ligand>
        <name>shikimate</name>
        <dbReference type="ChEBI" id="CHEBI:36208"/>
    </ligand>
</feature>
<dbReference type="Gene3D" id="3.40.50.720">
    <property type="entry name" value="NAD(P)-binding Rossmann-like Domain"/>
    <property type="match status" value="1"/>
</dbReference>
<evidence type="ECO:0000313" key="12">
    <source>
        <dbReference type="EMBL" id="MCF4142322.1"/>
    </source>
</evidence>
<comment type="caution">
    <text evidence="8">Lacks conserved residue(s) required for the propagation of feature annotation.</text>
</comment>
<comment type="caution">
    <text evidence="12">The sequence shown here is derived from an EMBL/GenBank/DDBJ whole genome shotgun (WGS) entry which is preliminary data.</text>
</comment>
<feature type="binding site" evidence="8">
    <location>
        <position position="234"/>
    </location>
    <ligand>
        <name>NADP(+)</name>
        <dbReference type="ChEBI" id="CHEBI:58349"/>
    </ligand>
</feature>
<comment type="subunit">
    <text evidence="8">Homodimer.</text>
</comment>
<evidence type="ECO:0000256" key="2">
    <source>
        <dbReference type="ARBA" id="ARBA00012962"/>
    </source>
</evidence>
<feature type="domain" description="Quinate/shikimate 5-dehydrogenase/glutamyl-tRNA reductase" evidence="9">
    <location>
        <begin position="128"/>
        <end position="210"/>
    </location>
</feature>
<dbReference type="InterPro" id="IPR036291">
    <property type="entry name" value="NAD(P)-bd_dom_sf"/>
</dbReference>
<feature type="binding site" evidence="8">
    <location>
        <position position="71"/>
    </location>
    <ligand>
        <name>shikimate</name>
        <dbReference type="ChEBI" id="CHEBI:36208"/>
    </ligand>
</feature>
<keyword evidence="4 8" id="KW-0521">NADP</keyword>
<dbReference type="EC" id="1.1.1.25" evidence="2 8"/>
<dbReference type="SUPFAM" id="SSF53223">
    <property type="entry name" value="Aminoacid dehydrogenase-like, N-terminal domain"/>
    <property type="match status" value="1"/>
</dbReference>
<feature type="binding site" evidence="8">
    <location>
        <position position="87"/>
    </location>
    <ligand>
        <name>NADP(+)</name>
        <dbReference type="ChEBI" id="CHEBI:58349"/>
    </ligand>
</feature>
<dbReference type="PANTHER" id="PTHR21089">
    <property type="entry name" value="SHIKIMATE DEHYDROGENASE"/>
    <property type="match status" value="1"/>
</dbReference>